<name>A0AA96F8B7_9MICO</name>
<feature type="transmembrane region" description="Helical" evidence="7">
    <location>
        <begin position="56"/>
        <end position="76"/>
    </location>
</feature>
<dbReference type="Proteomes" id="UP001304125">
    <property type="component" value="Chromosome"/>
</dbReference>
<feature type="transmembrane region" description="Helical" evidence="7">
    <location>
        <begin position="182"/>
        <end position="203"/>
    </location>
</feature>
<protein>
    <submittedName>
        <fullName evidence="9">YbaL family putative K(+) efflux transporter</fullName>
    </submittedName>
</protein>
<dbReference type="RefSeq" id="WP_313496547.1">
    <property type="nucleotide sequence ID" value="NZ_CP134879.1"/>
</dbReference>
<dbReference type="PANTHER" id="PTHR42751">
    <property type="entry name" value="SODIUM/HYDROGEN EXCHANGER FAMILY/TRKA DOMAIN PROTEIN"/>
    <property type="match status" value="1"/>
</dbReference>
<dbReference type="Gene3D" id="3.40.50.720">
    <property type="entry name" value="NAD(P)-binding Rossmann-like Domain"/>
    <property type="match status" value="1"/>
</dbReference>
<evidence type="ECO:0000256" key="7">
    <source>
        <dbReference type="SAM" id="Phobius"/>
    </source>
</evidence>
<feature type="transmembrane region" description="Helical" evidence="7">
    <location>
        <begin position="365"/>
        <end position="384"/>
    </location>
</feature>
<accession>A0AA96F8B7</accession>
<feature type="domain" description="RCK N-terminal" evidence="8">
    <location>
        <begin position="409"/>
        <end position="526"/>
    </location>
</feature>
<dbReference type="GO" id="GO:1902600">
    <property type="term" value="P:proton transmembrane transport"/>
    <property type="evidence" value="ECO:0007669"/>
    <property type="project" value="InterPro"/>
</dbReference>
<sequence>MLDHAPLLVTISAGLVAAFVLGFAAQKIKLSPIVGYLAAGLLIGENTPGFRADPDLAQQLSEIGVILLMFGVGLHFSLKDLLSVKKVAIPGAVVQMTLATALGTFLGHWLGWGWGPSLLFGLALSVASTVVMLRALEDRGLLDTRAGHIAIGWLIVEDLAMVVALVVIPVVGGSGTTSFGDLAGELAVTILKVALFVAVMIVFGRRVIPWILARTADTGSRELFTLGVLALSLGVAVGAAAVFGVSFALGAFFAGTILKESELAHRAAEDSQPLRDTFAVLFFVSVGMLVDPAIAVHRPVALIATVLAIVVGKGVGAYALVRLMKYSKSMSLVIAASLAQIGEFSFILVALGAEYDILPGDAQDLVLAGAILSIVVNPALFAWASRSYVAKVTDDRTTGETGPIAYVGEDHTVVVTFGRVGRRIASGLWARDMPAVVISDDEDHVREIREAGHEAILGNAVRSKVLHAASIETAHTVLVGIPDPIQAGAVVAKIRRLAPSTTIVARGHRQVDVDYLTEMGADRVYVGVHEIADLMVASAADPEEPRD</sequence>
<comment type="similarity">
    <text evidence="2">Belongs to the monovalent cation:proton antiporter 2 (CPA2) transporter (TC 2.A.37) family.</text>
</comment>
<dbReference type="InterPro" id="IPR006153">
    <property type="entry name" value="Cation/H_exchanger_TM"/>
</dbReference>
<comment type="subcellular location">
    <subcellularLocation>
        <location evidence="1">Membrane</location>
        <topology evidence="1">Multi-pass membrane protein</topology>
    </subcellularLocation>
</comment>
<keyword evidence="6 7" id="KW-0472">Membrane</keyword>
<dbReference type="PANTHER" id="PTHR42751:SF1">
    <property type="entry name" value="CATION_PROTON ANTIPORTER YBAL-RELATED"/>
    <property type="match status" value="1"/>
</dbReference>
<keyword evidence="10" id="KW-1185">Reference proteome</keyword>
<feature type="transmembrane region" description="Helical" evidence="7">
    <location>
        <begin position="333"/>
        <end position="353"/>
    </location>
</feature>
<evidence type="ECO:0000313" key="9">
    <source>
        <dbReference type="EMBL" id="WNM23555.1"/>
    </source>
</evidence>
<evidence type="ECO:0000256" key="4">
    <source>
        <dbReference type="ARBA" id="ARBA00022692"/>
    </source>
</evidence>
<evidence type="ECO:0000256" key="6">
    <source>
        <dbReference type="ARBA" id="ARBA00023136"/>
    </source>
</evidence>
<dbReference type="EMBL" id="CP134879">
    <property type="protein sequence ID" value="WNM23555.1"/>
    <property type="molecule type" value="Genomic_DNA"/>
</dbReference>
<keyword evidence="4 7" id="KW-0812">Transmembrane</keyword>
<evidence type="ECO:0000256" key="5">
    <source>
        <dbReference type="ARBA" id="ARBA00022989"/>
    </source>
</evidence>
<dbReference type="GO" id="GO:0015297">
    <property type="term" value="F:antiporter activity"/>
    <property type="evidence" value="ECO:0007669"/>
    <property type="project" value="InterPro"/>
</dbReference>
<evidence type="ECO:0000259" key="8">
    <source>
        <dbReference type="PROSITE" id="PS51201"/>
    </source>
</evidence>
<reference evidence="9 10" key="1">
    <citation type="submission" date="2023-09" db="EMBL/GenBank/DDBJ databases">
        <title>Demequina sp. a novel bacteria isolated from Capsicum annuum.</title>
        <authorList>
            <person name="Humaira Z."/>
            <person name="Lee J."/>
            <person name="Cho D."/>
        </authorList>
    </citation>
    <scope>NUCLEOTIDE SEQUENCE [LARGE SCALE GENOMIC DNA]</scope>
    <source>
        <strain evidence="9 10">OYTSA14</strain>
    </source>
</reference>
<dbReference type="Pfam" id="PF02254">
    <property type="entry name" value="TrkA_N"/>
    <property type="match status" value="1"/>
</dbReference>
<dbReference type="GO" id="GO:0006813">
    <property type="term" value="P:potassium ion transport"/>
    <property type="evidence" value="ECO:0007669"/>
    <property type="project" value="InterPro"/>
</dbReference>
<dbReference type="Gene3D" id="1.20.1530.20">
    <property type="match status" value="1"/>
</dbReference>
<feature type="transmembrane region" description="Helical" evidence="7">
    <location>
        <begin position="118"/>
        <end position="136"/>
    </location>
</feature>
<dbReference type="SUPFAM" id="SSF51735">
    <property type="entry name" value="NAD(P)-binding Rossmann-fold domains"/>
    <property type="match status" value="1"/>
</dbReference>
<feature type="transmembrane region" description="Helical" evidence="7">
    <location>
        <begin position="224"/>
        <end position="257"/>
    </location>
</feature>
<dbReference type="AlphaFoldDB" id="A0AA96F8B7"/>
<evidence type="ECO:0000313" key="10">
    <source>
        <dbReference type="Proteomes" id="UP001304125"/>
    </source>
</evidence>
<feature type="transmembrane region" description="Helical" evidence="7">
    <location>
        <begin position="148"/>
        <end position="170"/>
    </location>
</feature>
<dbReference type="PROSITE" id="PS51201">
    <property type="entry name" value="RCK_N"/>
    <property type="match status" value="1"/>
</dbReference>
<dbReference type="InterPro" id="IPR036291">
    <property type="entry name" value="NAD(P)-bd_dom_sf"/>
</dbReference>
<evidence type="ECO:0000256" key="2">
    <source>
        <dbReference type="ARBA" id="ARBA00005551"/>
    </source>
</evidence>
<evidence type="ECO:0000256" key="1">
    <source>
        <dbReference type="ARBA" id="ARBA00004141"/>
    </source>
</evidence>
<feature type="transmembrane region" description="Helical" evidence="7">
    <location>
        <begin position="88"/>
        <end position="112"/>
    </location>
</feature>
<feature type="transmembrane region" description="Helical" evidence="7">
    <location>
        <begin position="301"/>
        <end position="321"/>
    </location>
</feature>
<dbReference type="InterPro" id="IPR003148">
    <property type="entry name" value="RCK_N"/>
</dbReference>
<dbReference type="Pfam" id="PF00999">
    <property type="entry name" value="Na_H_Exchanger"/>
    <property type="match status" value="1"/>
</dbReference>
<dbReference type="NCBIfam" id="NF007950">
    <property type="entry name" value="PRK10669.1"/>
    <property type="match status" value="1"/>
</dbReference>
<proteinExistence type="inferred from homology"/>
<keyword evidence="3" id="KW-0813">Transport</keyword>
<gene>
    <name evidence="9" type="primary">ybaL</name>
    <name evidence="9" type="ORF">RN606_09260</name>
</gene>
<keyword evidence="5 7" id="KW-1133">Transmembrane helix</keyword>
<dbReference type="InterPro" id="IPR038770">
    <property type="entry name" value="Na+/solute_symporter_sf"/>
</dbReference>
<evidence type="ECO:0000256" key="3">
    <source>
        <dbReference type="ARBA" id="ARBA00022448"/>
    </source>
</evidence>
<dbReference type="GO" id="GO:0016020">
    <property type="term" value="C:membrane"/>
    <property type="evidence" value="ECO:0007669"/>
    <property type="project" value="UniProtKB-SubCell"/>
</dbReference>
<organism evidence="9 10">
    <name type="scientific">Demequina capsici</name>
    <dbReference type="NCBI Taxonomy" id="3075620"/>
    <lineage>
        <taxon>Bacteria</taxon>
        <taxon>Bacillati</taxon>
        <taxon>Actinomycetota</taxon>
        <taxon>Actinomycetes</taxon>
        <taxon>Micrococcales</taxon>
        <taxon>Demequinaceae</taxon>
        <taxon>Demequina</taxon>
    </lineage>
</organism>